<accession>A0A4D6L6D1</accession>
<proteinExistence type="predicted"/>
<feature type="region of interest" description="Disordered" evidence="1">
    <location>
        <begin position="80"/>
        <end position="101"/>
    </location>
</feature>
<gene>
    <name evidence="2" type="ORF">DEO72_LG2g4344</name>
</gene>
<organism evidence="2 3">
    <name type="scientific">Vigna unguiculata</name>
    <name type="common">Cowpea</name>
    <dbReference type="NCBI Taxonomy" id="3917"/>
    <lineage>
        <taxon>Eukaryota</taxon>
        <taxon>Viridiplantae</taxon>
        <taxon>Streptophyta</taxon>
        <taxon>Embryophyta</taxon>
        <taxon>Tracheophyta</taxon>
        <taxon>Spermatophyta</taxon>
        <taxon>Magnoliopsida</taxon>
        <taxon>eudicotyledons</taxon>
        <taxon>Gunneridae</taxon>
        <taxon>Pentapetalae</taxon>
        <taxon>rosids</taxon>
        <taxon>fabids</taxon>
        <taxon>Fabales</taxon>
        <taxon>Fabaceae</taxon>
        <taxon>Papilionoideae</taxon>
        <taxon>50 kb inversion clade</taxon>
        <taxon>NPAAA clade</taxon>
        <taxon>indigoferoid/millettioid clade</taxon>
        <taxon>Phaseoleae</taxon>
        <taxon>Vigna</taxon>
    </lineage>
</organism>
<dbReference type="AlphaFoldDB" id="A0A4D6L6D1"/>
<evidence type="ECO:0000313" key="3">
    <source>
        <dbReference type="Proteomes" id="UP000501690"/>
    </source>
</evidence>
<keyword evidence="3" id="KW-1185">Reference proteome</keyword>
<dbReference type="EMBL" id="CP039346">
    <property type="protein sequence ID" value="QCD83995.1"/>
    <property type="molecule type" value="Genomic_DNA"/>
</dbReference>
<feature type="compositionally biased region" description="Basic and acidic residues" evidence="1">
    <location>
        <begin position="80"/>
        <end position="94"/>
    </location>
</feature>
<protein>
    <submittedName>
        <fullName evidence="2">Uncharacterized protein</fullName>
    </submittedName>
</protein>
<name>A0A4D6L6D1_VIGUN</name>
<evidence type="ECO:0000313" key="2">
    <source>
        <dbReference type="EMBL" id="QCD83995.1"/>
    </source>
</evidence>
<reference evidence="2 3" key="1">
    <citation type="submission" date="2019-04" db="EMBL/GenBank/DDBJ databases">
        <title>An improved genome assembly and genetic linkage map for asparagus bean, Vigna unguiculata ssp. sesquipedialis.</title>
        <authorList>
            <person name="Xia Q."/>
            <person name="Zhang R."/>
            <person name="Dong Y."/>
        </authorList>
    </citation>
    <scope>NUCLEOTIDE SEQUENCE [LARGE SCALE GENOMIC DNA]</scope>
    <source>
        <tissue evidence="2">Leaf</tissue>
    </source>
</reference>
<dbReference type="Proteomes" id="UP000501690">
    <property type="component" value="Linkage Group LG2"/>
</dbReference>
<sequence length="101" mass="11771">MAMEEHGNASDSVDIILREVFRAFLEQERKENPQFFSSLDNMTHSEILASIRRRKAKGEEAMAVEDVSTSNNVVARYSKDQPHYEWTRPSQEKSKNRKNLK</sequence>
<evidence type="ECO:0000256" key="1">
    <source>
        <dbReference type="SAM" id="MobiDB-lite"/>
    </source>
</evidence>